<evidence type="ECO:0000256" key="3">
    <source>
        <dbReference type="ARBA" id="ARBA00023027"/>
    </source>
</evidence>
<protein>
    <submittedName>
        <fullName evidence="8">3-dehydroquinate synthase</fullName>
        <ecNumber evidence="8">4.2.3.4</ecNumber>
    </submittedName>
</protein>
<keyword evidence="5 8" id="KW-0456">Lyase</keyword>
<sequence>MVIDIKKSKFNLQPIHQSVSVSFNYEICFTNNLFELKNPTLAQVITADGETKPKKIVAVVDAGLLQFCPDLLLQLAAYTKFYAEILTLAIEPVIVPGGEAAKNDRTLVEQIHQQIDAAGLCRHSYLLAIGGGAVLDLVGYAAATAHRGIRLIRIPTTVLAQNDSGIGVKNGINAFGKKNFLGTFAPPYAVINDSAFLTTLDDRDWRSGIAEAIKVALIKDANFFAFIHSHTAALVHRDMDTMQQLIYRCAQLHLDHIANSGDPFEMGSSRPLDFGHWAAHKLEHLTNYSLRHGEAVAIGIALDSTYSYLLKRLSWSEWQRILNTLSALGFKLYVPELAEQSSQLEHPRCLFRGLTEFREHLGGELTLTLLQRIGEGIEVHEVDVSLYKQAISLLREFVKNRQTVLTRLQTNYSPLRYKPTFRFSADA</sequence>
<organism evidence="8 9">
    <name type="scientific">Komarekiella delphini-convector SJRDD-AB1</name>
    <dbReference type="NCBI Taxonomy" id="2593771"/>
    <lineage>
        <taxon>Bacteria</taxon>
        <taxon>Bacillati</taxon>
        <taxon>Cyanobacteriota</taxon>
        <taxon>Cyanophyceae</taxon>
        <taxon>Nostocales</taxon>
        <taxon>Nostocaceae</taxon>
        <taxon>Komarekiella</taxon>
        <taxon>Komarekiella delphini-convector</taxon>
    </lineage>
</organism>
<gene>
    <name evidence="8" type="ORF">FNW02_13445</name>
</gene>
<evidence type="ECO:0000259" key="6">
    <source>
        <dbReference type="Pfam" id="PF01761"/>
    </source>
</evidence>
<dbReference type="Pfam" id="PF24621">
    <property type="entry name" value="DHQS_C"/>
    <property type="match status" value="1"/>
</dbReference>
<dbReference type="InterPro" id="IPR030960">
    <property type="entry name" value="DHQS/DOIS_N"/>
</dbReference>
<dbReference type="NCBIfam" id="NF004852">
    <property type="entry name" value="PRK06203.1"/>
    <property type="match status" value="1"/>
</dbReference>
<evidence type="ECO:0000256" key="5">
    <source>
        <dbReference type="ARBA" id="ARBA00023239"/>
    </source>
</evidence>
<dbReference type="GO" id="GO:0009073">
    <property type="term" value="P:aromatic amino acid family biosynthetic process"/>
    <property type="evidence" value="ECO:0007669"/>
    <property type="project" value="UniProtKB-KW"/>
</dbReference>
<dbReference type="Gene3D" id="3.40.50.1970">
    <property type="match status" value="1"/>
</dbReference>
<feature type="domain" description="3-dehydroquinate synthase C-terminal" evidence="7">
    <location>
        <begin position="208"/>
        <end position="335"/>
    </location>
</feature>
<dbReference type="Gene3D" id="1.20.1090.10">
    <property type="entry name" value="Dehydroquinate synthase-like - alpha domain"/>
    <property type="match status" value="1"/>
</dbReference>
<keyword evidence="4" id="KW-0057">Aromatic amino acid biosynthesis</keyword>
<dbReference type="EC" id="4.2.3.4" evidence="8"/>
<dbReference type="GO" id="GO:0008652">
    <property type="term" value="P:amino acid biosynthetic process"/>
    <property type="evidence" value="ECO:0007669"/>
    <property type="project" value="UniProtKB-KW"/>
</dbReference>
<name>A0AA40SX34_9NOST</name>
<dbReference type="AlphaFoldDB" id="A0AA40SX34"/>
<accession>A0AA40SX34</accession>
<feature type="domain" description="3-dehydroquinate synthase N-terminal" evidence="6">
    <location>
        <begin position="93"/>
        <end position="206"/>
    </location>
</feature>
<dbReference type="RefSeq" id="WP_191758037.1">
    <property type="nucleotide sequence ID" value="NZ_VJXY01000012.1"/>
</dbReference>
<dbReference type="Proteomes" id="UP001165986">
    <property type="component" value="Unassembled WGS sequence"/>
</dbReference>
<evidence type="ECO:0000256" key="4">
    <source>
        <dbReference type="ARBA" id="ARBA00023141"/>
    </source>
</evidence>
<dbReference type="SUPFAM" id="SSF56796">
    <property type="entry name" value="Dehydroquinate synthase-like"/>
    <property type="match status" value="1"/>
</dbReference>
<dbReference type="EMBL" id="VJXY01000012">
    <property type="protein sequence ID" value="MBD6616806.1"/>
    <property type="molecule type" value="Genomic_DNA"/>
</dbReference>
<comment type="caution">
    <text evidence="8">The sequence shown here is derived from an EMBL/GenBank/DDBJ whole genome shotgun (WGS) entry which is preliminary data.</text>
</comment>
<keyword evidence="9" id="KW-1185">Reference proteome</keyword>
<reference evidence="8" key="1">
    <citation type="submission" date="2019-07" db="EMBL/GenBank/DDBJ databases">
        <title>Toxilogical consequences of a new and cryptic species of cyanobacteria (Komarekiella delphini-convector) recovered from the epidermis of a bottlenose dolphin and 1500 ft. in the air.</title>
        <authorList>
            <person name="Brown A.O."/>
            <person name="Dvorak P."/>
            <person name="Villanueva C.D."/>
            <person name="Foss A.J."/>
            <person name="Garvey A.D."/>
            <person name="Gibson Q.A."/>
            <person name="Johansen J.R."/>
            <person name="Casamatta D.A."/>
        </authorList>
    </citation>
    <scope>NUCLEOTIDE SEQUENCE</scope>
    <source>
        <strain evidence="8">SJRDD-AB1</strain>
    </source>
</reference>
<evidence type="ECO:0000259" key="7">
    <source>
        <dbReference type="Pfam" id="PF24621"/>
    </source>
</evidence>
<evidence type="ECO:0000256" key="2">
    <source>
        <dbReference type="ARBA" id="ARBA00022605"/>
    </source>
</evidence>
<evidence type="ECO:0000256" key="1">
    <source>
        <dbReference type="ARBA" id="ARBA00001911"/>
    </source>
</evidence>
<evidence type="ECO:0000313" key="8">
    <source>
        <dbReference type="EMBL" id="MBD6616806.1"/>
    </source>
</evidence>
<dbReference type="Pfam" id="PF01761">
    <property type="entry name" value="DHQ_synthase"/>
    <property type="match status" value="1"/>
</dbReference>
<dbReference type="PANTHER" id="PTHR43622:SF7">
    <property type="entry name" value="3-DEHYDROQUINATE SYNTHASE, CHLOROPLASTIC"/>
    <property type="match status" value="1"/>
</dbReference>
<dbReference type="PANTHER" id="PTHR43622">
    <property type="entry name" value="3-DEHYDROQUINATE SYNTHASE"/>
    <property type="match status" value="1"/>
</dbReference>
<evidence type="ECO:0000313" key="9">
    <source>
        <dbReference type="Proteomes" id="UP001165986"/>
    </source>
</evidence>
<keyword evidence="3" id="KW-0520">NAD</keyword>
<dbReference type="CDD" id="cd08198">
    <property type="entry name" value="DHQS-like"/>
    <property type="match status" value="1"/>
</dbReference>
<dbReference type="InterPro" id="IPR056179">
    <property type="entry name" value="DHQS_C"/>
</dbReference>
<keyword evidence="2" id="KW-0028">Amino-acid biosynthesis</keyword>
<dbReference type="GO" id="GO:0003856">
    <property type="term" value="F:3-dehydroquinate synthase activity"/>
    <property type="evidence" value="ECO:0007669"/>
    <property type="project" value="UniProtKB-EC"/>
</dbReference>
<comment type="cofactor">
    <cofactor evidence="1">
        <name>NAD(+)</name>
        <dbReference type="ChEBI" id="CHEBI:57540"/>
    </cofactor>
</comment>
<dbReference type="InterPro" id="IPR050071">
    <property type="entry name" value="Dehydroquinate_synthase"/>
</dbReference>
<proteinExistence type="predicted"/>